<keyword evidence="3" id="KW-1185">Reference proteome</keyword>
<proteinExistence type="predicted"/>
<reference evidence="2 3" key="1">
    <citation type="journal article" date="2005" name="Genome Res.">
        <title>Living with two extremes: conclusions from the genome sequence of Natronomonas pharaonis.</title>
        <authorList>
            <person name="Falb M."/>
            <person name="Pfeiffer F."/>
            <person name="Palm P."/>
            <person name="Rodewald K."/>
            <person name="Hickmann V."/>
            <person name="Tittor J."/>
            <person name="Oesterhelt D."/>
        </authorList>
    </citation>
    <scope>NUCLEOTIDE SEQUENCE [LARGE SCALE GENOMIC DNA]</scope>
    <source>
        <strain evidence="3">ATCC 35678 / DSM 2160 / CIP 103997 / JCM 8858 / NBRC 14720 / NCIMB 2260 / Gabara</strain>
    </source>
</reference>
<dbReference type="OrthoDB" id="262791at2157"/>
<dbReference type="Proteomes" id="UP000002698">
    <property type="component" value="Chromosome"/>
</dbReference>
<evidence type="ECO:0000313" key="2">
    <source>
        <dbReference type="EMBL" id="CAI50171.1"/>
    </source>
</evidence>
<dbReference type="RefSeq" id="WP_011323787.1">
    <property type="nucleotide sequence ID" value="NC_007426.1"/>
</dbReference>
<protein>
    <submittedName>
        <fullName evidence="2">Uncharacterized protein</fullName>
    </submittedName>
</protein>
<sequence>MQWRCEWCGRNYESDEPPATCETCGRESFEADTDDDPFESEQIVWACADCGREHVKHSPPCARCGGHNLERQRVTVDVDEDVSAPGYLSVGAPYLLGALVVVVIVGLALVGVIPVPGLSGPPAPPDAPADEERTASLSLAEVEANLHDRFETERDSEGVQSRTLDGGDTGAFVTYLTRHTVAERYDDGYDGDGPDPSAFDIRCQRQPAVGVFETAVDADAFNSESALADELATAMLDVTEYRSAIRNDAQREGISVHVAPDGTVFVGYLSC</sequence>
<dbReference type="HOGENOM" id="CLU_989069_0_0_2"/>
<dbReference type="KEGG" id="nph:NP_4160A"/>
<dbReference type="EMBL" id="CR936257">
    <property type="protein sequence ID" value="CAI50171.1"/>
    <property type="molecule type" value="Genomic_DNA"/>
</dbReference>
<dbReference type="STRING" id="348780.NP_4160A"/>
<evidence type="ECO:0000313" key="3">
    <source>
        <dbReference type="Proteomes" id="UP000002698"/>
    </source>
</evidence>
<name>A0A1U7EY82_NATPD</name>
<evidence type="ECO:0000256" key="1">
    <source>
        <dbReference type="SAM" id="Phobius"/>
    </source>
</evidence>
<dbReference type="eggNOG" id="arCOG02846">
    <property type="taxonomic scope" value="Archaea"/>
</dbReference>
<dbReference type="SUPFAM" id="SSF57938">
    <property type="entry name" value="DnaJ/Hsp40 cysteine-rich domain"/>
    <property type="match status" value="1"/>
</dbReference>
<dbReference type="EnsemblBacteria" id="CAI50171">
    <property type="protein sequence ID" value="CAI50171"/>
    <property type="gene ID" value="NP_4160A"/>
</dbReference>
<keyword evidence="1" id="KW-0812">Transmembrane</keyword>
<dbReference type="GeneID" id="3701989"/>
<keyword evidence="1" id="KW-0472">Membrane</keyword>
<organism evidence="2 3">
    <name type="scientific">Natronomonas pharaonis (strain ATCC 35678 / DSM 2160 / CIP 103997 / JCM 8858 / NBRC 14720 / NCIMB 2260 / Gabara)</name>
    <name type="common">Halobacterium pharaonis</name>
    <dbReference type="NCBI Taxonomy" id="348780"/>
    <lineage>
        <taxon>Archaea</taxon>
        <taxon>Methanobacteriati</taxon>
        <taxon>Methanobacteriota</taxon>
        <taxon>Stenosarchaea group</taxon>
        <taxon>Halobacteria</taxon>
        <taxon>Halobacteriales</taxon>
        <taxon>Natronomonadaceae</taxon>
        <taxon>Natronomonas</taxon>
    </lineage>
</organism>
<dbReference type="InterPro" id="IPR036410">
    <property type="entry name" value="HSP_DnaJ_Cys-rich_dom_sf"/>
</dbReference>
<feature type="transmembrane region" description="Helical" evidence="1">
    <location>
        <begin position="94"/>
        <end position="115"/>
    </location>
</feature>
<keyword evidence="1" id="KW-1133">Transmembrane helix</keyword>
<gene>
    <name evidence="2" type="ordered locus">NP_4160A</name>
</gene>
<accession>A0A1U7EY82</accession>
<dbReference type="AlphaFoldDB" id="A0A1U7EY82"/>